<gene>
    <name evidence="1" type="ORF">JD77_03440</name>
</gene>
<name>A0A562IBS5_MICOL</name>
<keyword evidence="2" id="KW-1185">Reference proteome</keyword>
<evidence type="ECO:0008006" key="3">
    <source>
        <dbReference type="Google" id="ProtNLM"/>
    </source>
</evidence>
<evidence type="ECO:0000313" key="2">
    <source>
        <dbReference type="Proteomes" id="UP000319825"/>
    </source>
</evidence>
<protein>
    <recommendedName>
        <fullName evidence="3">ArsR family transcriptional regulator</fullName>
    </recommendedName>
</protein>
<evidence type="ECO:0000313" key="1">
    <source>
        <dbReference type="EMBL" id="TWH68447.1"/>
    </source>
</evidence>
<sequence length="65" mass="6745">MTRAQRAALVAAMHNRQGVVYAGSIHVRTLAALARRGLVTLSEGGTAATLTDDGRTAAIAQVTRV</sequence>
<accession>A0A562IBS5</accession>
<dbReference type="EMBL" id="VLKE01000001">
    <property type="protein sequence ID" value="TWH68447.1"/>
    <property type="molecule type" value="Genomic_DNA"/>
</dbReference>
<dbReference type="Proteomes" id="UP000319825">
    <property type="component" value="Unassembled WGS sequence"/>
</dbReference>
<organism evidence="1 2">
    <name type="scientific">Micromonospora olivasterospora</name>
    <dbReference type="NCBI Taxonomy" id="1880"/>
    <lineage>
        <taxon>Bacteria</taxon>
        <taxon>Bacillati</taxon>
        <taxon>Actinomycetota</taxon>
        <taxon>Actinomycetes</taxon>
        <taxon>Micromonosporales</taxon>
        <taxon>Micromonosporaceae</taxon>
        <taxon>Micromonospora</taxon>
    </lineage>
</organism>
<comment type="caution">
    <text evidence="1">The sequence shown here is derived from an EMBL/GenBank/DDBJ whole genome shotgun (WGS) entry which is preliminary data.</text>
</comment>
<reference evidence="1 2" key="1">
    <citation type="submission" date="2019-07" db="EMBL/GenBank/DDBJ databases">
        <title>R&amp;d 2014.</title>
        <authorList>
            <person name="Klenk H.-P."/>
        </authorList>
    </citation>
    <scope>NUCLEOTIDE SEQUENCE [LARGE SCALE GENOMIC DNA]</scope>
    <source>
        <strain evidence="1 2">DSM 43868</strain>
    </source>
</reference>
<proteinExistence type="predicted"/>
<dbReference type="AlphaFoldDB" id="A0A562IBS5"/>